<comment type="catalytic activity">
    <reaction evidence="4">
        <text>L-phenylalanyl-tRNA(Phe) + an N-terminal L-alpha-aminoacyl-[protein] = an N-terminal L-phenylalanyl-L-alpha-aminoacyl-[protein] + tRNA(Phe)</text>
        <dbReference type="Rhea" id="RHEA:43632"/>
        <dbReference type="Rhea" id="RHEA-COMP:9668"/>
        <dbReference type="Rhea" id="RHEA-COMP:9699"/>
        <dbReference type="Rhea" id="RHEA-COMP:10636"/>
        <dbReference type="Rhea" id="RHEA-COMP:10637"/>
        <dbReference type="ChEBI" id="CHEBI:78442"/>
        <dbReference type="ChEBI" id="CHEBI:78531"/>
        <dbReference type="ChEBI" id="CHEBI:78597"/>
        <dbReference type="ChEBI" id="CHEBI:83561"/>
        <dbReference type="EC" id="2.3.2.6"/>
    </reaction>
</comment>
<dbReference type="InterPro" id="IPR016181">
    <property type="entry name" value="Acyl_CoA_acyltransferase"/>
</dbReference>
<accession>C8X2K5</accession>
<reference evidence="6" key="1">
    <citation type="submission" date="2009-09" db="EMBL/GenBank/DDBJ databases">
        <title>The complete chromosome of Desulfohalobium retbaense DSM 5692.</title>
        <authorList>
            <consortium name="US DOE Joint Genome Institute (JGI-PGF)"/>
            <person name="Lucas S."/>
            <person name="Copeland A."/>
            <person name="Lapidus A."/>
            <person name="Glavina del Rio T."/>
            <person name="Dalin E."/>
            <person name="Tice H."/>
            <person name="Bruce D."/>
            <person name="Goodwin L."/>
            <person name="Pitluck S."/>
            <person name="Kyrpides N."/>
            <person name="Mavromatis K."/>
            <person name="Ivanova N."/>
            <person name="Mikhailova N."/>
            <person name="Munk A.C."/>
            <person name="Brettin T."/>
            <person name="Detter J.C."/>
            <person name="Han C."/>
            <person name="Tapia R."/>
            <person name="Larimer F."/>
            <person name="Land M."/>
            <person name="Hauser L."/>
            <person name="Markowitz V."/>
            <person name="Cheng J.-F."/>
            <person name="Hugenholtz P."/>
            <person name="Woyke T."/>
            <person name="Wu D."/>
            <person name="Spring S."/>
            <person name="Klenk H.-P."/>
            <person name="Eisen J.A."/>
        </authorList>
    </citation>
    <scope>NUCLEOTIDE SEQUENCE [LARGE SCALE GENOMIC DNA]</scope>
    <source>
        <strain evidence="6">DSM 5692</strain>
    </source>
</reference>
<dbReference type="GO" id="GO:0008914">
    <property type="term" value="F:leucyl-tRNA--protein transferase activity"/>
    <property type="evidence" value="ECO:0007669"/>
    <property type="project" value="UniProtKB-UniRule"/>
</dbReference>
<sequence>MPVFQLYDAPVFPHPDLAEEDGLLALGGDLSVPRLLQAYAWTVFPWYSEETPLLWWSPDPRLVLFCDEFHMPRSLRRTLNKGEFRLSVDQSFEQIIQGCARAKRPEGEGTWLTPEMIDAYSELHRQGHAHCVATWQGEELVGGIYGVALGRIFYGESMFYSVPNASKAALVALVQVLRERGFTAMDCQQTTAHMLRFGAREIPRGQLLHLVQKGLEETRVQGSPWGGEGLLRWVPSRRQFRPEEGWRER</sequence>
<dbReference type="InterPro" id="IPR004616">
    <property type="entry name" value="Leu/Phe-tRNA_Trfase"/>
</dbReference>
<evidence type="ECO:0000256" key="2">
    <source>
        <dbReference type="ARBA" id="ARBA00022679"/>
    </source>
</evidence>
<evidence type="ECO:0000256" key="1">
    <source>
        <dbReference type="ARBA" id="ARBA00022490"/>
    </source>
</evidence>
<evidence type="ECO:0000256" key="3">
    <source>
        <dbReference type="ARBA" id="ARBA00023315"/>
    </source>
</evidence>
<keyword evidence="2 4" id="KW-0808">Transferase</keyword>
<proteinExistence type="inferred from homology"/>
<dbReference type="KEGG" id="drt:Dret_1364"/>
<dbReference type="GO" id="GO:0030163">
    <property type="term" value="P:protein catabolic process"/>
    <property type="evidence" value="ECO:0007669"/>
    <property type="project" value="UniProtKB-UniRule"/>
</dbReference>
<dbReference type="OrthoDB" id="9790282at2"/>
<dbReference type="GO" id="GO:0005737">
    <property type="term" value="C:cytoplasm"/>
    <property type="evidence" value="ECO:0007669"/>
    <property type="project" value="UniProtKB-SubCell"/>
</dbReference>
<keyword evidence="6" id="KW-1185">Reference proteome</keyword>
<dbReference type="eggNOG" id="COG2360">
    <property type="taxonomic scope" value="Bacteria"/>
</dbReference>
<reference evidence="5 6" key="2">
    <citation type="journal article" date="2010" name="Stand. Genomic Sci.">
        <title>Complete genome sequence of Desulfohalobium retbaense type strain (HR(100)).</title>
        <authorList>
            <person name="Spring S."/>
            <person name="Nolan M."/>
            <person name="Lapidus A."/>
            <person name="Glavina Del Rio T."/>
            <person name="Copeland A."/>
            <person name="Tice H."/>
            <person name="Cheng J.F."/>
            <person name="Lucas S."/>
            <person name="Land M."/>
            <person name="Chen F."/>
            <person name="Bruce D."/>
            <person name="Goodwin L."/>
            <person name="Pitluck S."/>
            <person name="Ivanova N."/>
            <person name="Mavromatis K."/>
            <person name="Mikhailova N."/>
            <person name="Pati A."/>
            <person name="Chen A."/>
            <person name="Palaniappan K."/>
            <person name="Hauser L."/>
            <person name="Chang Y.J."/>
            <person name="Jeffries C.D."/>
            <person name="Munk C."/>
            <person name="Kiss H."/>
            <person name="Chain P."/>
            <person name="Han C."/>
            <person name="Brettin T."/>
            <person name="Detter J.C."/>
            <person name="Schuler E."/>
            <person name="Goker M."/>
            <person name="Rohde M."/>
            <person name="Bristow J."/>
            <person name="Eisen J.A."/>
            <person name="Markowitz V."/>
            <person name="Hugenholtz P."/>
            <person name="Kyrpides N.C."/>
            <person name="Klenk H.P."/>
        </authorList>
    </citation>
    <scope>NUCLEOTIDE SEQUENCE [LARGE SCALE GENOMIC DNA]</scope>
    <source>
        <strain evidence="5 6">DSM 5692</strain>
    </source>
</reference>
<comment type="function">
    <text evidence="4">Functions in the N-end rule pathway of protein degradation where it conjugates Leu, Phe and, less efficiently, Met from aminoacyl-tRNAs to the N-termini of proteins containing an N-terminal arginine or lysine.</text>
</comment>
<dbReference type="Gene3D" id="3.40.630.70">
    <property type="entry name" value="Leucyl/phenylalanyl-tRNA-protein transferase, C-terminal domain"/>
    <property type="match status" value="1"/>
</dbReference>
<dbReference type="SUPFAM" id="SSF55729">
    <property type="entry name" value="Acyl-CoA N-acyltransferases (Nat)"/>
    <property type="match status" value="1"/>
</dbReference>
<evidence type="ECO:0000313" key="6">
    <source>
        <dbReference type="Proteomes" id="UP000001052"/>
    </source>
</evidence>
<name>C8X2K5_DESRD</name>
<dbReference type="InterPro" id="IPR042203">
    <property type="entry name" value="Leu/Phe-tRNA_Trfase_C"/>
</dbReference>
<dbReference type="EMBL" id="CP001734">
    <property type="protein sequence ID" value="ACV68652.1"/>
    <property type="molecule type" value="Genomic_DNA"/>
</dbReference>
<comment type="catalytic activity">
    <reaction evidence="4">
        <text>N-terminal L-lysyl-[protein] + L-leucyl-tRNA(Leu) = N-terminal L-leucyl-L-lysyl-[protein] + tRNA(Leu) + H(+)</text>
        <dbReference type="Rhea" id="RHEA:12340"/>
        <dbReference type="Rhea" id="RHEA-COMP:9613"/>
        <dbReference type="Rhea" id="RHEA-COMP:9622"/>
        <dbReference type="Rhea" id="RHEA-COMP:12670"/>
        <dbReference type="Rhea" id="RHEA-COMP:12671"/>
        <dbReference type="ChEBI" id="CHEBI:15378"/>
        <dbReference type="ChEBI" id="CHEBI:65249"/>
        <dbReference type="ChEBI" id="CHEBI:78442"/>
        <dbReference type="ChEBI" id="CHEBI:78494"/>
        <dbReference type="ChEBI" id="CHEBI:133043"/>
        <dbReference type="EC" id="2.3.2.6"/>
    </reaction>
</comment>
<dbReference type="AlphaFoldDB" id="C8X2K5"/>
<protein>
    <recommendedName>
        <fullName evidence="4">Leucyl/phenylalanyl-tRNA--protein transferase</fullName>
        <ecNumber evidence="4">2.3.2.6</ecNumber>
    </recommendedName>
    <alternativeName>
        <fullName evidence="4">L/F-transferase</fullName>
    </alternativeName>
    <alternativeName>
        <fullName evidence="4">Leucyltransferase</fullName>
    </alternativeName>
    <alternativeName>
        <fullName evidence="4">Phenyalanyltransferase</fullName>
    </alternativeName>
</protein>
<dbReference type="InterPro" id="IPR042221">
    <property type="entry name" value="Leu/Phe-tRNA_Trfase_N"/>
</dbReference>
<evidence type="ECO:0000313" key="5">
    <source>
        <dbReference type="EMBL" id="ACV68652.1"/>
    </source>
</evidence>
<keyword evidence="1 4" id="KW-0963">Cytoplasm</keyword>
<dbReference type="NCBIfam" id="TIGR00667">
    <property type="entry name" value="aat"/>
    <property type="match status" value="1"/>
</dbReference>
<dbReference type="Pfam" id="PF03588">
    <property type="entry name" value="Leu_Phe_trans"/>
    <property type="match status" value="1"/>
</dbReference>
<dbReference type="HOGENOM" id="CLU_075045_0_0_7"/>
<dbReference type="PANTHER" id="PTHR30098:SF2">
    <property type="entry name" value="LEUCYL_PHENYLALANYL-TRNA--PROTEIN TRANSFERASE"/>
    <property type="match status" value="1"/>
</dbReference>
<dbReference type="RefSeq" id="WP_015751799.1">
    <property type="nucleotide sequence ID" value="NC_013223.1"/>
</dbReference>
<dbReference type="PANTHER" id="PTHR30098">
    <property type="entry name" value="LEUCYL/PHENYLALANYL-TRNA--PROTEIN TRANSFERASE"/>
    <property type="match status" value="1"/>
</dbReference>
<comment type="similarity">
    <text evidence="4">Belongs to the L/F-transferase family.</text>
</comment>
<evidence type="ECO:0000256" key="4">
    <source>
        <dbReference type="HAMAP-Rule" id="MF_00688"/>
    </source>
</evidence>
<comment type="subcellular location">
    <subcellularLocation>
        <location evidence="4">Cytoplasm</location>
    </subcellularLocation>
</comment>
<organism evidence="5 6">
    <name type="scientific">Desulfohalobium retbaense (strain ATCC 49708 / DSM 5692 / JCM 16813 / HR100)</name>
    <dbReference type="NCBI Taxonomy" id="485915"/>
    <lineage>
        <taxon>Bacteria</taxon>
        <taxon>Pseudomonadati</taxon>
        <taxon>Thermodesulfobacteriota</taxon>
        <taxon>Desulfovibrionia</taxon>
        <taxon>Desulfovibrionales</taxon>
        <taxon>Desulfohalobiaceae</taxon>
        <taxon>Desulfohalobium</taxon>
    </lineage>
</organism>
<dbReference type="EC" id="2.3.2.6" evidence="4"/>
<comment type="catalytic activity">
    <reaction evidence="4">
        <text>N-terminal L-arginyl-[protein] + L-leucyl-tRNA(Leu) = N-terminal L-leucyl-L-arginyl-[protein] + tRNA(Leu) + H(+)</text>
        <dbReference type="Rhea" id="RHEA:50416"/>
        <dbReference type="Rhea" id="RHEA-COMP:9613"/>
        <dbReference type="Rhea" id="RHEA-COMP:9622"/>
        <dbReference type="Rhea" id="RHEA-COMP:12672"/>
        <dbReference type="Rhea" id="RHEA-COMP:12673"/>
        <dbReference type="ChEBI" id="CHEBI:15378"/>
        <dbReference type="ChEBI" id="CHEBI:64719"/>
        <dbReference type="ChEBI" id="CHEBI:78442"/>
        <dbReference type="ChEBI" id="CHEBI:78494"/>
        <dbReference type="ChEBI" id="CHEBI:133044"/>
        <dbReference type="EC" id="2.3.2.6"/>
    </reaction>
</comment>
<dbReference type="Proteomes" id="UP000001052">
    <property type="component" value="Chromosome"/>
</dbReference>
<dbReference type="Gene3D" id="3.30.70.3550">
    <property type="entry name" value="Leucyl/phenylalanyl-tRNA-protein transferase, N-terminal domain"/>
    <property type="match status" value="1"/>
</dbReference>
<dbReference type="HAMAP" id="MF_00688">
    <property type="entry name" value="Leu_Phe_trans"/>
    <property type="match status" value="1"/>
</dbReference>
<keyword evidence="3 4" id="KW-0012">Acyltransferase</keyword>
<gene>
    <name evidence="4" type="primary">aat</name>
    <name evidence="5" type="ordered locus">Dret_1364</name>
</gene>
<dbReference type="STRING" id="485915.Dret_1364"/>